<feature type="repeat" description="PPR" evidence="3">
    <location>
        <begin position="632"/>
        <end position="666"/>
    </location>
</feature>
<dbReference type="InterPro" id="IPR046848">
    <property type="entry name" value="E_motif"/>
</dbReference>
<dbReference type="GO" id="GO:0009451">
    <property type="term" value="P:RNA modification"/>
    <property type="evidence" value="ECO:0007669"/>
    <property type="project" value="InterPro"/>
</dbReference>
<keyword evidence="4" id="KW-1133">Transmembrane helix</keyword>
<dbReference type="PANTHER" id="PTHR47926:SF481">
    <property type="entry name" value="TETRATRICOPEPTIDE-LIKE HELICAL DOMAIN SUPERFAMILY"/>
    <property type="match status" value="1"/>
</dbReference>
<evidence type="ECO:0000256" key="2">
    <source>
        <dbReference type="ARBA" id="ARBA00061659"/>
    </source>
</evidence>
<dbReference type="InterPro" id="IPR046960">
    <property type="entry name" value="PPR_At4g14850-like_plant"/>
</dbReference>
<accession>A0A8S2AG19</accession>
<feature type="repeat" description="PPR" evidence="3">
    <location>
        <begin position="501"/>
        <end position="531"/>
    </location>
</feature>
<keyword evidence="4" id="KW-0812">Transmembrane</keyword>
<feature type="transmembrane region" description="Helical" evidence="4">
    <location>
        <begin position="930"/>
        <end position="951"/>
    </location>
</feature>
<dbReference type="Gene3D" id="1.25.40.10">
    <property type="entry name" value="Tetratricopeptide repeat domain"/>
    <property type="match status" value="6"/>
</dbReference>
<feature type="repeat" description="PPR" evidence="3">
    <location>
        <begin position="188"/>
        <end position="222"/>
    </location>
</feature>
<organism evidence="5 6">
    <name type="scientific">Arabidopsis arenosa</name>
    <name type="common">Sand rock-cress</name>
    <name type="synonym">Cardaminopsis arenosa</name>
    <dbReference type="NCBI Taxonomy" id="38785"/>
    <lineage>
        <taxon>Eukaryota</taxon>
        <taxon>Viridiplantae</taxon>
        <taxon>Streptophyta</taxon>
        <taxon>Embryophyta</taxon>
        <taxon>Tracheophyta</taxon>
        <taxon>Spermatophyta</taxon>
        <taxon>Magnoliopsida</taxon>
        <taxon>eudicotyledons</taxon>
        <taxon>Gunneridae</taxon>
        <taxon>Pentapetalae</taxon>
        <taxon>rosids</taxon>
        <taxon>malvids</taxon>
        <taxon>Brassicales</taxon>
        <taxon>Brassicaceae</taxon>
        <taxon>Camelineae</taxon>
        <taxon>Arabidopsis</taxon>
    </lineage>
</organism>
<proteinExistence type="inferred from homology"/>
<dbReference type="EMBL" id="LR999456">
    <property type="protein sequence ID" value="CAE6091602.1"/>
    <property type="molecule type" value="Genomic_DNA"/>
</dbReference>
<evidence type="ECO:0000256" key="3">
    <source>
        <dbReference type="PROSITE-ProRule" id="PRU00708"/>
    </source>
</evidence>
<dbReference type="FunFam" id="1.25.40.10:FF:000412">
    <property type="entry name" value="Putative pentatricopeptide repeat-containing protein"/>
    <property type="match status" value="1"/>
</dbReference>
<feature type="repeat" description="PPR" evidence="3">
    <location>
        <begin position="262"/>
        <end position="292"/>
    </location>
</feature>
<dbReference type="GO" id="GO:0003723">
    <property type="term" value="F:RNA binding"/>
    <property type="evidence" value="ECO:0007669"/>
    <property type="project" value="InterPro"/>
</dbReference>
<dbReference type="FunFam" id="1.25.40.10:FF:000361">
    <property type="entry name" value="Pentatricopeptide repeat-containing protein chloroplastic"/>
    <property type="match status" value="1"/>
</dbReference>
<feature type="repeat" description="PPR" evidence="3">
    <location>
        <begin position="293"/>
        <end position="327"/>
    </location>
</feature>
<evidence type="ECO:0000256" key="1">
    <source>
        <dbReference type="ARBA" id="ARBA00022737"/>
    </source>
</evidence>
<comment type="similarity">
    <text evidence="2">Belongs to the PPR family. PCMP-E subfamily.</text>
</comment>
<dbReference type="PANTHER" id="PTHR47926">
    <property type="entry name" value="PENTATRICOPEPTIDE REPEAT-CONTAINING PROTEIN"/>
    <property type="match status" value="1"/>
</dbReference>
<dbReference type="Pfam" id="PF01535">
    <property type="entry name" value="PPR"/>
    <property type="match status" value="8"/>
</dbReference>
<name>A0A8S2AG19_ARAAE</name>
<gene>
    <name evidence="5" type="ORF">AARE701A_LOCUS14790</name>
</gene>
<dbReference type="AlphaFoldDB" id="A0A8S2AG19"/>
<keyword evidence="6" id="KW-1185">Reference proteome</keyword>
<evidence type="ECO:0000256" key="4">
    <source>
        <dbReference type="SAM" id="Phobius"/>
    </source>
</evidence>
<dbReference type="Pfam" id="PF13041">
    <property type="entry name" value="PPR_2"/>
    <property type="match status" value="2"/>
</dbReference>
<protein>
    <recommendedName>
        <fullName evidence="7">Pentatricopeptide repeat-containing protein</fullName>
    </recommendedName>
</protein>
<keyword evidence="4" id="KW-0472">Membrane</keyword>
<dbReference type="Proteomes" id="UP000682877">
    <property type="component" value="Chromosome 6"/>
</dbReference>
<dbReference type="FunFam" id="1.25.40.10:FF:000781">
    <property type="entry name" value="Pentatricopeptide repeat-containing protein"/>
    <property type="match status" value="1"/>
</dbReference>
<evidence type="ECO:0008006" key="7">
    <source>
        <dbReference type="Google" id="ProtNLM"/>
    </source>
</evidence>
<dbReference type="Pfam" id="PF20431">
    <property type="entry name" value="E_motif"/>
    <property type="match status" value="1"/>
</dbReference>
<dbReference type="FunFam" id="1.25.40.10:FF:000724">
    <property type="entry name" value="Putative pentatricopeptide repeat-containing protein"/>
    <property type="match status" value="1"/>
</dbReference>
<keyword evidence="1" id="KW-0677">Repeat</keyword>
<dbReference type="NCBIfam" id="TIGR00756">
    <property type="entry name" value="PPR"/>
    <property type="match status" value="5"/>
</dbReference>
<sequence length="982" mass="108617">MVPLRQFVQNFRLLSGFGTDHRVFLDVVKACASVSELTSGRALHGCVFKLGHIACTEVSKSVLNMYAKCRRMDDCQKMFRQMDSVDPVVWNIVLTGLSVSCGRETMRFFKAMHFADEPKPSSVTFAIVLPVCVRLGDSYNGKSMHSYIIKTGLEKDTLVGNALVSMYAKFGYIIPDAFTAFDDIADKDVVSWNAIIAGFSENKMMADAFRSFCLMLKEPTEPNYATIANVLPVCASMGKNIAYRSGRQIHSYVVQRSWLQTHVFVCNSLVSFYLRVGRIEEAASLFTRMGSKDLVSWNVVIAGYASNHEWLKALQLFHNLVQKGDVSLDSVTILSILPVCAQLTDLTCGKEIHSYILRHSYLLEDTSVGNALISFYARFGDTSAAYWAFSLMSMKDIISWNAILDAFADSPKQFQFLNLLHHLFNEAITLDSVTILSLLKFCTNVQGIGKVKEVHGYSVKAGLLHNEEEPKLGNALLDAYAKCGNVEYAHKIFQGLSERRTLVTYNSLLSGYVNSGSHDDAQMLFSEMSTTDLTTWSLMVRIYAESCFPNEAIGVFREIQARGMRPNTVTIMNLLPVCAQLASLHLVRQCHGYIIRGGLGDIRLKGTLLDVYAKCGSLKHAYSVFQSDAHRDLVMFTAMVAGYAVHGRGKEALMIFSHMIDSNIKPDHVFITTLLTACCHAGLIQDGLQIYDSIRAVHGMKPTMEQYACAVDLLARGGRLDDAYSFVTQMPVEPNANIWGTLLRACTTYNRMDLGHSVANHLLQAESDDTGNHVLISNMYAADAKWEGVMELRNLMKKKEMKKPAGCSWLEVDGQRNVFVSGDCSHPRRDSIFDLVNALYLQMKEPVRLSLMAFSSSSMFVVQLSGSAFSPSIKDKLENNEEGVPTGLVKRLVLPDLDDGVVPVGLKLRGGLTISSFGLIHCLLSWSFEVGLFCMAVFITVASGVAAAALFSDGPVKRCTISLKVLVSVWTNVVTGLQVATF</sequence>
<reference evidence="5" key="1">
    <citation type="submission" date="2021-01" db="EMBL/GenBank/DDBJ databases">
        <authorList>
            <person name="Bezrukov I."/>
        </authorList>
    </citation>
    <scope>NUCLEOTIDE SEQUENCE</scope>
</reference>
<dbReference type="InterPro" id="IPR011990">
    <property type="entry name" value="TPR-like_helical_dom_sf"/>
</dbReference>
<dbReference type="FunFam" id="1.25.40.10:FF:002038">
    <property type="entry name" value="Putative pentatricopeptide repeat-containing protein At5g08490"/>
    <property type="match status" value="1"/>
</dbReference>
<dbReference type="PROSITE" id="PS51375">
    <property type="entry name" value="PPR"/>
    <property type="match status" value="6"/>
</dbReference>
<evidence type="ECO:0000313" key="6">
    <source>
        <dbReference type="Proteomes" id="UP000682877"/>
    </source>
</evidence>
<evidence type="ECO:0000313" key="5">
    <source>
        <dbReference type="EMBL" id="CAE6091602.1"/>
    </source>
</evidence>
<dbReference type="FunFam" id="1.25.40.10:FF:000090">
    <property type="entry name" value="Pentatricopeptide repeat-containing protein, chloroplastic"/>
    <property type="match status" value="1"/>
</dbReference>
<dbReference type="InterPro" id="IPR002885">
    <property type="entry name" value="PPR_rpt"/>
</dbReference>
<feature type="repeat" description="PPR" evidence="3">
    <location>
        <begin position="532"/>
        <end position="566"/>
    </location>
</feature>